<dbReference type="RefSeq" id="WP_224604435.1">
    <property type="nucleotide sequence ID" value="NZ_JAIQXV010000001.1"/>
</dbReference>
<evidence type="ECO:0000313" key="2">
    <source>
        <dbReference type="EMBL" id="MFC6659355.1"/>
    </source>
</evidence>
<proteinExistence type="predicted"/>
<evidence type="ECO:0000313" key="3">
    <source>
        <dbReference type="Proteomes" id="UP001596317"/>
    </source>
</evidence>
<organism evidence="2 3">
    <name type="scientific">Deinococcus multiflagellatus</name>
    <dbReference type="NCBI Taxonomy" id="1656887"/>
    <lineage>
        <taxon>Bacteria</taxon>
        <taxon>Thermotogati</taxon>
        <taxon>Deinococcota</taxon>
        <taxon>Deinococci</taxon>
        <taxon>Deinococcales</taxon>
        <taxon>Deinococcaceae</taxon>
        <taxon>Deinococcus</taxon>
    </lineage>
</organism>
<gene>
    <name evidence="2" type="ORF">ACFP90_02455</name>
</gene>
<keyword evidence="1" id="KW-0732">Signal</keyword>
<accession>A0ABW1ZES7</accession>
<keyword evidence="3" id="KW-1185">Reference proteome</keyword>
<comment type="caution">
    <text evidence="2">The sequence shown here is derived from an EMBL/GenBank/DDBJ whole genome shotgun (WGS) entry which is preliminary data.</text>
</comment>
<dbReference type="Proteomes" id="UP001596317">
    <property type="component" value="Unassembled WGS sequence"/>
</dbReference>
<dbReference type="EMBL" id="JBHSWB010000001">
    <property type="protein sequence ID" value="MFC6659355.1"/>
    <property type="molecule type" value="Genomic_DNA"/>
</dbReference>
<feature type="signal peptide" evidence="1">
    <location>
        <begin position="1"/>
        <end position="19"/>
    </location>
</feature>
<feature type="chain" id="PRO_5046164571" evidence="1">
    <location>
        <begin position="20"/>
        <end position="101"/>
    </location>
</feature>
<name>A0ABW1ZES7_9DEIO</name>
<reference evidence="3" key="1">
    <citation type="journal article" date="2019" name="Int. J. Syst. Evol. Microbiol.">
        <title>The Global Catalogue of Microorganisms (GCM) 10K type strain sequencing project: providing services to taxonomists for standard genome sequencing and annotation.</title>
        <authorList>
            <consortium name="The Broad Institute Genomics Platform"/>
            <consortium name="The Broad Institute Genome Sequencing Center for Infectious Disease"/>
            <person name="Wu L."/>
            <person name="Ma J."/>
        </authorList>
    </citation>
    <scope>NUCLEOTIDE SEQUENCE [LARGE SCALE GENOMIC DNA]</scope>
    <source>
        <strain evidence="3">CCUG 63830</strain>
    </source>
</reference>
<evidence type="ECO:0000256" key="1">
    <source>
        <dbReference type="SAM" id="SignalP"/>
    </source>
</evidence>
<protein>
    <submittedName>
        <fullName evidence="2">Uncharacterized protein</fullName>
    </submittedName>
</protein>
<sequence length="101" mass="11720">MRKSILLIPLSLFSTLGIATRSYLDDGWEMVTHIWDNVTRWDYLKPAMFKLSDATAELQRADLAQSQMPMQAAPTQRTIRVTLDQRPALRMFTLPRNDFAY</sequence>